<dbReference type="GO" id="GO:0005674">
    <property type="term" value="C:transcription factor TFIIF complex"/>
    <property type="evidence" value="ECO:0007669"/>
    <property type="project" value="InterPro"/>
</dbReference>
<evidence type="ECO:0000256" key="5">
    <source>
        <dbReference type="ARBA" id="ARBA00023163"/>
    </source>
</evidence>
<evidence type="ECO:0000313" key="10">
    <source>
        <dbReference type="EMBL" id="CAD7704678.1"/>
    </source>
</evidence>
<keyword evidence="4" id="KW-0238">DNA-binding</keyword>
<evidence type="ECO:0000256" key="1">
    <source>
        <dbReference type="ARBA" id="ARBA00004123"/>
    </source>
</evidence>
<dbReference type="InterPro" id="IPR011039">
    <property type="entry name" value="TFIIF_interaction"/>
</dbReference>
<dbReference type="SUPFAM" id="SSF46785">
    <property type="entry name" value="Winged helix' DNA-binding domain"/>
    <property type="match status" value="1"/>
</dbReference>
<feature type="region of interest" description="Disordered" evidence="7">
    <location>
        <begin position="134"/>
        <end position="167"/>
    </location>
</feature>
<dbReference type="InterPro" id="IPR040504">
    <property type="entry name" value="TFIIF_beta_N"/>
</dbReference>
<dbReference type="Pfam" id="PF17683">
    <property type="entry name" value="TFIIF_beta_N"/>
    <property type="match status" value="1"/>
</dbReference>
<evidence type="ECO:0008006" key="12">
    <source>
        <dbReference type="Google" id="ProtNLM"/>
    </source>
</evidence>
<evidence type="ECO:0000313" key="11">
    <source>
        <dbReference type="Proteomes" id="UP000708148"/>
    </source>
</evidence>
<evidence type="ECO:0000256" key="2">
    <source>
        <dbReference type="ARBA" id="ARBA00009543"/>
    </source>
</evidence>
<keyword evidence="11" id="KW-1185">Reference proteome</keyword>
<sequence length="233" mass="26788">MDAARAGDEVWVLKVPNYVVEAWNNAPKMPVGTLIVEDVPGQDPKLKMELVGSLAQPLPKRYDMMSEDNCALQVFSQEGDKISVKGQVEMKLDAKVAPAYRDSEGRLVVDKNFARITREKVEEEKRKVQANTLQVIPGRPRRPLPRNIPHKRKTDKEDGTSMKRSRLEKDELERELFRMFEKDKYLRLATLQTRLNQPNAWLKEVLNEIAVLNRSGPNLGQYELKNEYKTSVD</sequence>
<proteinExistence type="inferred from homology"/>
<dbReference type="Pfam" id="PF02270">
    <property type="entry name" value="TFIIF_beta"/>
    <property type="match status" value="1"/>
</dbReference>
<dbReference type="Gene3D" id="1.10.10.10">
    <property type="entry name" value="Winged helix-like DNA-binding domain superfamily/Winged helix DNA-binding domain"/>
    <property type="match status" value="1"/>
</dbReference>
<dbReference type="EMBL" id="CAJHUC010002942">
    <property type="protein sequence ID" value="CAD7704678.1"/>
    <property type="molecule type" value="Genomic_DNA"/>
</dbReference>
<keyword evidence="5" id="KW-0804">Transcription</keyword>
<feature type="compositionally biased region" description="Basic and acidic residues" evidence="7">
    <location>
        <begin position="154"/>
        <end position="167"/>
    </location>
</feature>
<dbReference type="GO" id="GO:0006367">
    <property type="term" value="P:transcription initiation at RNA polymerase II promoter"/>
    <property type="evidence" value="ECO:0007669"/>
    <property type="project" value="InterPro"/>
</dbReference>
<comment type="subcellular location">
    <subcellularLocation>
        <location evidence="1">Nucleus</location>
    </subcellularLocation>
</comment>
<dbReference type="FunFam" id="1.10.10.10:FF:000035">
    <property type="entry name" value="General transcription factor IIF subunit 2"/>
    <property type="match status" value="1"/>
</dbReference>
<keyword evidence="3" id="KW-0805">Transcription regulation</keyword>
<evidence type="ECO:0000259" key="9">
    <source>
        <dbReference type="Pfam" id="PF17683"/>
    </source>
</evidence>
<keyword evidence="6" id="KW-0539">Nucleus</keyword>
<dbReference type="Proteomes" id="UP000708148">
    <property type="component" value="Unassembled WGS sequence"/>
</dbReference>
<evidence type="ECO:0000259" key="8">
    <source>
        <dbReference type="Pfam" id="PF02270"/>
    </source>
</evidence>
<name>A0A8S1JC84_9CHLO</name>
<comment type="similarity">
    <text evidence="2">Belongs to the TFIIF beta subunit family.</text>
</comment>
<reference evidence="10" key="1">
    <citation type="submission" date="2020-12" db="EMBL/GenBank/DDBJ databases">
        <authorList>
            <person name="Iha C."/>
        </authorList>
    </citation>
    <scope>NUCLEOTIDE SEQUENCE</scope>
</reference>
<dbReference type="PANTHER" id="PTHR10445">
    <property type="entry name" value="GENERAL TRANSCRIPTION FACTOR IIF SUBUNIT 2"/>
    <property type="match status" value="1"/>
</dbReference>
<evidence type="ECO:0000256" key="7">
    <source>
        <dbReference type="SAM" id="MobiDB-lite"/>
    </source>
</evidence>
<dbReference type="PANTHER" id="PTHR10445:SF0">
    <property type="entry name" value="GENERAL TRANSCRIPTION FACTOR IIF SUBUNIT 2"/>
    <property type="match status" value="1"/>
</dbReference>
<evidence type="ECO:0000256" key="6">
    <source>
        <dbReference type="ARBA" id="ARBA00023242"/>
    </source>
</evidence>
<protein>
    <recommendedName>
        <fullName evidence="12">Transcription initiation factor IIF subunit beta</fullName>
    </recommendedName>
</protein>
<feature type="compositionally biased region" description="Basic residues" evidence="7">
    <location>
        <begin position="139"/>
        <end position="153"/>
    </location>
</feature>
<gene>
    <name evidence="10" type="ORF">OSTQU699_LOCUS10033</name>
</gene>
<dbReference type="AlphaFoldDB" id="A0A8S1JC84"/>
<accession>A0A8S1JC84</accession>
<dbReference type="InterPro" id="IPR036390">
    <property type="entry name" value="WH_DNA-bd_sf"/>
</dbReference>
<feature type="domain" description="TFIIF beta subunit N-terminal" evidence="9">
    <location>
        <begin position="9"/>
        <end position="146"/>
    </location>
</feature>
<evidence type="ECO:0000256" key="4">
    <source>
        <dbReference type="ARBA" id="ARBA00023125"/>
    </source>
</evidence>
<dbReference type="InterPro" id="IPR036388">
    <property type="entry name" value="WH-like_DNA-bd_sf"/>
</dbReference>
<comment type="caution">
    <text evidence="10">The sequence shown here is derived from an EMBL/GenBank/DDBJ whole genome shotgun (WGS) entry which is preliminary data.</text>
</comment>
<feature type="domain" description="TFIIF beta subunit HTH" evidence="8">
    <location>
        <begin position="166"/>
        <end position="229"/>
    </location>
</feature>
<organism evidence="10 11">
    <name type="scientific">Ostreobium quekettii</name>
    <dbReference type="NCBI Taxonomy" id="121088"/>
    <lineage>
        <taxon>Eukaryota</taxon>
        <taxon>Viridiplantae</taxon>
        <taxon>Chlorophyta</taxon>
        <taxon>core chlorophytes</taxon>
        <taxon>Ulvophyceae</taxon>
        <taxon>TCBD clade</taxon>
        <taxon>Bryopsidales</taxon>
        <taxon>Ostreobineae</taxon>
        <taxon>Ostreobiaceae</taxon>
        <taxon>Ostreobium</taxon>
    </lineage>
</organism>
<dbReference type="OrthoDB" id="26094at2759"/>
<dbReference type="InterPro" id="IPR003196">
    <property type="entry name" value="TFIIF_beta"/>
</dbReference>
<dbReference type="SUPFAM" id="SSF50916">
    <property type="entry name" value="Rap30/74 interaction domains"/>
    <property type="match status" value="1"/>
</dbReference>
<dbReference type="InterPro" id="IPR040450">
    <property type="entry name" value="TFIIF_beta_HTH"/>
</dbReference>
<evidence type="ECO:0000256" key="3">
    <source>
        <dbReference type="ARBA" id="ARBA00023015"/>
    </source>
</evidence>
<dbReference type="GO" id="GO:0003677">
    <property type="term" value="F:DNA binding"/>
    <property type="evidence" value="ECO:0007669"/>
    <property type="project" value="UniProtKB-KW"/>
</dbReference>